<protein>
    <submittedName>
        <fullName evidence="1">Uncharacterized protein</fullName>
    </submittedName>
</protein>
<organism evidence="1 2">
    <name type="scientific">Enhygromyxa salina</name>
    <dbReference type="NCBI Taxonomy" id="215803"/>
    <lineage>
        <taxon>Bacteria</taxon>
        <taxon>Pseudomonadati</taxon>
        <taxon>Myxococcota</taxon>
        <taxon>Polyangia</taxon>
        <taxon>Nannocystales</taxon>
        <taxon>Nannocystaceae</taxon>
        <taxon>Enhygromyxa</taxon>
    </lineage>
</organism>
<evidence type="ECO:0000313" key="1">
    <source>
        <dbReference type="EMBL" id="KIG16654.1"/>
    </source>
</evidence>
<dbReference type="AlphaFoldDB" id="A0A0C1ZGA8"/>
<reference evidence="1 2" key="1">
    <citation type="submission" date="2014-12" db="EMBL/GenBank/DDBJ databases">
        <title>Genome assembly of Enhygromyxa salina DSM 15201.</title>
        <authorList>
            <person name="Sharma G."/>
            <person name="Subramanian S."/>
        </authorList>
    </citation>
    <scope>NUCLEOTIDE SEQUENCE [LARGE SCALE GENOMIC DNA]</scope>
    <source>
        <strain evidence="1 2">DSM 15201</strain>
    </source>
</reference>
<comment type="caution">
    <text evidence="1">The sequence shown here is derived from an EMBL/GenBank/DDBJ whole genome shotgun (WGS) entry which is preliminary data.</text>
</comment>
<dbReference type="EMBL" id="JMCC02000034">
    <property type="protein sequence ID" value="KIG16654.1"/>
    <property type="molecule type" value="Genomic_DNA"/>
</dbReference>
<name>A0A0C1ZGA8_9BACT</name>
<proteinExistence type="predicted"/>
<gene>
    <name evidence="1" type="ORF">DB30_04273</name>
</gene>
<accession>A0A0C1ZGA8</accession>
<sequence length="279" mass="29625">MLLLSCSMSLVWGCGVDDEPAGQITDEAGEDTGEPASSLAPASVRWVLEWERALEPGWSSVNDRGYTITVEAGWIGNWGATLIPCTEDDEQAADARQPETSELGLASPWLPARGHSSGVDDLSAEVFDLVESLTDPSGPPRAALELEGTRYCGAHYLLAPISEFSEGVEQAATALEQLAPELELEGASALILGTWTHTSGAAGSFVFRADQAYGKILELEIDAEVGQLDGVGVDLHVRRPPDGMFDGVDFELDPADEAAWTVLGNLARGTRVEARASEL</sequence>
<evidence type="ECO:0000313" key="2">
    <source>
        <dbReference type="Proteomes" id="UP000031599"/>
    </source>
</evidence>
<dbReference type="Proteomes" id="UP000031599">
    <property type="component" value="Unassembled WGS sequence"/>
</dbReference>